<dbReference type="OrthoDB" id="408541at2759"/>
<keyword evidence="8" id="KW-1185">Reference proteome</keyword>
<dbReference type="Pfam" id="PF03942">
    <property type="entry name" value="DTW"/>
    <property type="match status" value="1"/>
</dbReference>
<protein>
    <recommendedName>
        <fullName evidence="1">tRNA-uridine aminocarboxypropyltransferase</fullName>
        <ecNumber evidence="1">2.5.1.25</ecNumber>
    </recommendedName>
</protein>
<proteinExistence type="predicted"/>
<dbReference type="GO" id="GO:0008033">
    <property type="term" value="P:tRNA processing"/>
    <property type="evidence" value="ECO:0007669"/>
    <property type="project" value="UniProtKB-KW"/>
</dbReference>
<reference evidence="7" key="1">
    <citation type="submission" date="2021-02" db="EMBL/GenBank/DDBJ databases">
        <authorList>
            <person name="Dougan E. K."/>
            <person name="Rhodes N."/>
            <person name="Thang M."/>
            <person name="Chan C."/>
        </authorList>
    </citation>
    <scope>NUCLEOTIDE SEQUENCE</scope>
</reference>
<evidence type="ECO:0000256" key="1">
    <source>
        <dbReference type="ARBA" id="ARBA00012386"/>
    </source>
</evidence>
<dbReference type="AlphaFoldDB" id="A0A812UJ66"/>
<organism evidence="7 8">
    <name type="scientific">Symbiodinium pilosum</name>
    <name type="common">Dinoflagellate</name>
    <dbReference type="NCBI Taxonomy" id="2952"/>
    <lineage>
        <taxon>Eukaryota</taxon>
        <taxon>Sar</taxon>
        <taxon>Alveolata</taxon>
        <taxon>Dinophyceae</taxon>
        <taxon>Suessiales</taxon>
        <taxon>Symbiodiniaceae</taxon>
        <taxon>Symbiodinium</taxon>
    </lineage>
</organism>
<evidence type="ECO:0000256" key="4">
    <source>
        <dbReference type="ARBA" id="ARBA00022694"/>
    </source>
</evidence>
<gene>
    <name evidence="7" type="ORF">SPIL2461_LOCUS15573</name>
</gene>
<accession>A0A812UJ66</accession>
<feature type="domain" description="DTW" evidence="6">
    <location>
        <begin position="1"/>
        <end position="153"/>
    </location>
</feature>
<keyword evidence="2" id="KW-0808">Transferase</keyword>
<dbReference type="InterPro" id="IPR039262">
    <property type="entry name" value="DTWD2/TAPT"/>
</dbReference>
<dbReference type="Proteomes" id="UP000649617">
    <property type="component" value="Unassembled WGS sequence"/>
</dbReference>
<evidence type="ECO:0000259" key="6">
    <source>
        <dbReference type="Pfam" id="PF03942"/>
    </source>
</evidence>
<evidence type="ECO:0000256" key="2">
    <source>
        <dbReference type="ARBA" id="ARBA00022679"/>
    </source>
</evidence>
<dbReference type="PANTHER" id="PTHR21392">
    <property type="entry name" value="TRNA-URIDINE AMINOCARBOXYPROPYLTRANSFERASE 2"/>
    <property type="match status" value="1"/>
</dbReference>
<evidence type="ECO:0000256" key="3">
    <source>
        <dbReference type="ARBA" id="ARBA00022691"/>
    </source>
</evidence>
<comment type="catalytic activity">
    <reaction evidence="5">
        <text>a uridine in tRNA + S-adenosyl-L-methionine = a 3-[(3S)-3-amino-3-carboxypropyl]uridine in tRNA + S-methyl-5'-thioadenosine + H(+)</text>
        <dbReference type="Rhea" id="RHEA:62432"/>
        <dbReference type="Rhea" id="RHEA-COMP:13339"/>
        <dbReference type="Rhea" id="RHEA-COMP:16092"/>
        <dbReference type="ChEBI" id="CHEBI:15378"/>
        <dbReference type="ChEBI" id="CHEBI:17509"/>
        <dbReference type="ChEBI" id="CHEBI:59789"/>
        <dbReference type="ChEBI" id="CHEBI:65315"/>
        <dbReference type="ChEBI" id="CHEBI:82930"/>
        <dbReference type="EC" id="2.5.1.25"/>
    </reaction>
</comment>
<name>A0A812UJ66_SYMPI</name>
<dbReference type="EC" id="2.5.1.25" evidence="1"/>
<sequence length="161" mass="18087">MHRLEMGQRKASNTAKLLQHFGAELLCWGVEEHDARLRQILEDDEEGSLVLFPSPDAVQAQSLGTAPRQVVVLDGGWRECVRMNNWISPKIRRCVVTTASRSELGGTRKYSGGTDDRVQTAAAFVTLLRELGEDEREVESVRDGLAHYMECFEAQINRSKT</sequence>
<dbReference type="InterPro" id="IPR005636">
    <property type="entry name" value="DTW"/>
</dbReference>
<dbReference type="PANTHER" id="PTHR21392:SF4">
    <property type="entry name" value="TRNA-URIDINE AMINOCARBOXYPROPYLTRANSFERASE"/>
    <property type="match status" value="1"/>
</dbReference>
<dbReference type="EMBL" id="CAJNIZ010038646">
    <property type="protein sequence ID" value="CAE7580753.1"/>
    <property type="molecule type" value="Genomic_DNA"/>
</dbReference>
<comment type="caution">
    <text evidence="7">The sequence shown here is derived from an EMBL/GenBank/DDBJ whole genome shotgun (WGS) entry which is preliminary data.</text>
</comment>
<dbReference type="GO" id="GO:0016432">
    <property type="term" value="F:tRNA-uridine aminocarboxypropyltransferase activity"/>
    <property type="evidence" value="ECO:0007669"/>
    <property type="project" value="UniProtKB-EC"/>
</dbReference>
<keyword evidence="3" id="KW-0949">S-adenosyl-L-methionine</keyword>
<evidence type="ECO:0000313" key="8">
    <source>
        <dbReference type="Proteomes" id="UP000649617"/>
    </source>
</evidence>
<keyword evidence="4" id="KW-0819">tRNA processing</keyword>
<evidence type="ECO:0000256" key="5">
    <source>
        <dbReference type="ARBA" id="ARBA00048718"/>
    </source>
</evidence>
<evidence type="ECO:0000313" key="7">
    <source>
        <dbReference type="EMBL" id="CAE7580753.1"/>
    </source>
</evidence>